<dbReference type="EMBL" id="FPHD01000015">
    <property type="protein sequence ID" value="SFV51792.1"/>
    <property type="molecule type" value="Genomic_DNA"/>
</dbReference>
<accession>A0A1W1BE55</accession>
<gene>
    <name evidence="2" type="ORF">MNB_SV-8-796</name>
</gene>
<feature type="transmembrane region" description="Helical" evidence="1">
    <location>
        <begin position="125"/>
        <end position="148"/>
    </location>
</feature>
<protein>
    <recommendedName>
        <fullName evidence="3">Copper resistance protein D domain-containing protein</fullName>
    </recommendedName>
</protein>
<proteinExistence type="predicted"/>
<feature type="transmembrane region" description="Helical" evidence="1">
    <location>
        <begin position="84"/>
        <end position="104"/>
    </location>
</feature>
<evidence type="ECO:0000313" key="2">
    <source>
        <dbReference type="EMBL" id="SFV51792.1"/>
    </source>
</evidence>
<evidence type="ECO:0008006" key="3">
    <source>
        <dbReference type="Google" id="ProtNLM"/>
    </source>
</evidence>
<keyword evidence="1" id="KW-0812">Transmembrane</keyword>
<feature type="transmembrane region" description="Helical" evidence="1">
    <location>
        <begin position="6"/>
        <end position="32"/>
    </location>
</feature>
<organism evidence="2">
    <name type="scientific">hydrothermal vent metagenome</name>
    <dbReference type="NCBI Taxonomy" id="652676"/>
    <lineage>
        <taxon>unclassified sequences</taxon>
        <taxon>metagenomes</taxon>
        <taxon>ecological metagenomes</taxon>
    </lineage>
</organism>
<evidence type="ECO:0000256" key="1">
    <source>
        <dbReference type="SAM" id="Phobius"/>
    </source>
</evidence>
<feature type="transmembrane region" description="Helical" evidence="1">
    <location>
        <begin position="52"/>
        <end position="72"/>
    </location>
</feature>
<dbReference type="AlphaFoldDB" id="A0A1W1BE55"/>
<name>A0A1W1BE55_9ZZZZ</name>
<reference evidence="2" key="1">
    <citation type="submission" date="2016-10" db="EMBL/GenBank/DDBJ databases">
        <authorList>
            <person name="de Groot N.N."/>
        </authorList>
    </citation>
    <scope>NUCLEOTIDE SEQUENCE</scope>
</reference>
<sequence length="153" mass="17274">MVSHTVVFLHVLSAFVWVGGMIAIRVAVHPVLQSIEEPKIKLSKTLEITGRLFHLVIPFILILLVTGLMMAIGSNGHHGDLKYFFLAKETIWMVMTLNFIYMYLQRRAAWKLFERGSLAEAKVKVKYIPNVLLPVNIMLGILALYLGVSLRGL</sequence>
<keyword evidence="1" id="KW-1133">Transmembrane helix</keyword>
<keyword evidence="1" id="KW-0472">Membrane</keyword>